<comment type="caution">
    <text evidence="2">The sequence shown here is derived from an EMBL/GenBank/DDBJ whole genome shotgun (WGS) entry which is preliminary data.</text>
</comment>
<reference evidence="2" key="1">
    <citation type="submission" date="2018-01" db="EMBL/GenBank/DDBJ databases">
        <authorList>
            <person name="Mao J.F."/>
        </authorList>
    </citation>
    <scope>NUCLEOTIDE SEQUENCE</scope>
    <source>
        <strain evidence="2">Huo1</strain>
        <tissue evidence="2">Leaf</tissue>
    </source>
</reference>
<feature type="region of interest" description="Disordered" evidence="1">
    <location>
        <begin position="159"/>
        <end position="187"/>
    </location>
</feature>
<evidence type="ECO:0000256" key="1">
    <source>
        <dbReference type="SAM" id="MobiDB-lite"/>
    </source>
</evidence>
<name>A0A8X8W3C5_SALSN</name>
<evidence type="ECO:0000313" key="2">
    <source>
        <dbReference type="EMBL" id="KAG6387114.1"/>
    </source>
</evidence>
<reference evidence="2" key="2">
    <citation type="submission" date="2020-08" db="EMBL/GenBank/DDBJ databases">
        <title>Plant Genome Project.</title>
        <authorList>
            <person name="Zhang R.-G."/>
        </authorList>
    </citation>
    <scope>NUCLEOTIDE SEQUENCE</scope>
    <source>
        <strain evidence="2">Huo1</strain>
        <tissue evidence="2">Leaf</tissue>
    </source>
</reference>
<gene>
    <name evidence="2" type="ORF">SASPL_152299</name>
</gene>
<accession>A0A8X8W3C5</accession>
<proteinExistence type="predicted"/>
<protein>
    <submittedName>
        <fullName evidence="2">Uncharacterized protein</fullName>
    </submittedName>
</protein>
<feature type="compositionally biased region" description="Basic and acidic residues" evidence="1">
    <location>
        <begin position="166"/>
        <end position="187"/>
    </location>
</feature>
<dbReference type="AlphaFoldDB" id="A0A8X8W3C5"/>
<organism evidence="2">
    <name type="scientific">Salvia splendens</name>
    <name type="common">Scarlet sage</name>
    <dbReference type="NCBI Taxonomy" id="180675"/>
    <lineage>
        <taxon>Eukaryota</taxon>
        <taxon>Viridiplantae</taxon>
        <taxon>Streptophyta</taxon>
        <taxon>Embryophyta</taxon>
        <taxon>Tracheophyta</taxon>
        <taxon>Spermatophyta</taxon>
        <taxon>Magnoliopsida</taxon>
        <taxon>eudicotyledons</taxon>
        <taxon>Gunneridae</taxon>
        <taxon>Pentapetalae</taxon>
        <taxon>asterids</taxon>
        <taxon>lamiids</taxon>
        <taxon>Lamiales</taxon>
        <taxon>Lamiaceae</taxon>
        <taxon>Nepetoideae</taxon>
        <taxon>Mentheae</taxon>
        <taxon>Salviinae</taxon>
        <taxon>Salvia</taxon>
        <taxon>Salvia subgen. Calosphace</taxon>
        <taxon>core Calosphace</taxon>
    </lineage>
</organism>
<dbReference type="EMBL" id="PNBA02000021">
    <property type="protein sequence ID" value="KAG6387114.1"/>
    <property type="molecule type" value="Genomic_DNA"/>
</dbReference>
<evidence type="ECO:0000313" key="3">
    <source>
        <dbReference type="Proteomes" id="UP000298416"/>
    </source>
</evidence>
<sequence>MFTDDKCKREFKEMPQWQCVMWISSEPLGDAIAPNLRYPPEEHLFSCCDAVWEMMMEFTGSGSSAGSNAPTAAPRPRMNYFFLLINHTYHRVCVCMLFKKISGISAIVAQVPARWPKAALMAGDRRAASIKRRQRRLAVSKGEERRDDSLTVSSIARTPAVGSRHVRGEMRAPRNRFREAEGDGTEKITIHHHDAPISISEEEDELGENEKSIDLGRNQFHEFNLENRFEENLIHGGEFGWFTNFESRSNTILEIPIFMERGNMEKEMEMIFNLRGEDEEEDLFAGLGEPPECSTVFPHGMVQREAVLRWQRLATTG</sequence>
<dbReference type="Proteomes" id="UP000298416">
    <property type="component" value="Unassembled WGS sequence"/>
</dbReference>
<keyword evidence="3" id="KW-1185">Reference proteome</keyword>